<dbReference type="PANTHER" id="PTHR42713">
    <property type="entry name" value="HISTIDINE KINASE-RELATED"/>
    <property type="match status" value="1"/>
</dbReference>
<dbReference type="Pfam" id="PF00072">
    <property type="entry name" value="Response_reg"/>
    <property type="match status" value="1"/>
</dbReference>
<dbReference type="Gene3D" id="1.10.10.60">
    <property type="entry name" value="Homeodomain-like"/>
    <property type="match status" value="2"/>
</dbReference>
<dbReference type="Gene3D" id="3.40.50.2300">
    <property type="match status" value="1"/>
</dbReference>
<dbReference type="RefSeq" id="WP_066331359.1">
    <property type="nucleotide sequence ID" value="NZ_LWSG01000012.1"/>
</dbReference>
<accession>A0A179SZL9</accession>
<comment type="subcellular location">
    <subcellularLocation>
        <location evidence="1">Cytoplasm</location>
    </subcellularLocation>
</comment>
<dbReference type="InterPro" id="IPR020449">
    <property type="entry name" value="Tscrpt_reg_AraC-type_HTH"/>
</dbReference>
<dbReference type="PANTHER" id="PTHR42713:SF3">
    <property type="entry name" value="TRANSCRIPTIONAL REGULATORY PROTEIN HPTR"/>
    <property type="match status" value="1"/>
</dbReference>
<dbReference type="SMART" id="SM00448">
    <property type="entry name" value="REC"/>
    <property type="match status" value="1"/>
</dbReference>
<gene>
    <name evidence="11" type="ORF">A6K24_04660</name>
</gene>
<dbReference type="InterPro" id="IPR001789">
    <property type="entry name" value="Sig_transdc_resp-reg_receiver"/>
</dbReference>
<feature type="modified residue" description="4-aspartylphosphate" evidence="8">
    <location>
        <position position="59"/>
    </location>
</feature>
<keyword evidence="4" id="KW-0902">Two-component regulatory system</keyword>
<evidence type="ECO:0000256" key="6">
    <source>
        <dbReference type="ARBA" id="ARBA00023125"/>
    </source>
</evidence>
<evidence type="ECO:0000256" key="2">
    <source>
        <dbReference type="ARBA" id="ARBA00022490"/>
    </source>
</evidence>
<dbReference type="InterPro" id="IPR011006">
    <property type="entry name" value="CheY-like_superfamily"/>
</dbReference>
<dbReference type="GO" id="GO:0000160">
    <property type="term" value="P:phosphorelay signal transduction system"/>
    <property type="evidence" value="ECO:0007669"/>
    <property type="project" value="UniProtKB-KW"/>
</dbReference>
<dbReference type="Pfam" id="PF12833">
    <property type="entry name" value="HTH_18"/>
    <property type="match status" value="1"/>
</dbReference>
<evidence type="ECO:0000256" key="7">
    <source>
        <dbReference type="ARBA" id="ARBA00023163"/>
    </source>
</evidence>
<dbReference type="GO" id="GO:0005737">
    <property type="term" value="C:cytoplasm"/>
    <property type="evidence" value="ECO:0007669"/>
    <property type="project" value="UniProtKB-SubCell"/>
</dbReference>
<evidence type="ECO:0000256" key="1">
    <source>
        <dbReference type="ARBA" id="ARBA00004496"/>
    </source>
</evidence>
<evidence type="ECO:0000313" key="11">
    <source>
        <dbReference type="EMBL" id="OAS86804.1"/>
    </source>
</evidence>
<evidence type="ECO:0000259" key="9">
    <source>
        <dbReference type="PROSITE" id="PS01124"/>
    </source>
</evidence>
<reference evidence="12" key="1">
    <citation type="submission" date="2016-04" db="EMBL/GenBank/DDBJ databases">
        <authorList>
            <person name="Lyu Z."/>
            <person name="Lyu W."/>
        </authorList>
    </citation>
    <scope>NUCLEOTIDE SEQUENCE [LARGE SCALE GENOMIC DNA]</scope>
    <source>
        <strain evidence="12">C44</strain>
    </source>
</reference>
<dbReference type="PROSITE" id="PS50110">
    <property type="entry name" value="RESPONSE_REGULATORY"/>
    <property type="match status" value="1"/>
</dbReference>
<dbReference type="PROSITE" id="PS01124">
    <property type="entry name" value="HTH_ARAC_FAMILY_2"/>
    <property type="match status" value="1"/>
</dbReference>
<dbReference type="Proteomes" id="UP000078534">
    <property type="component" value="Unassembled WGS sequence"/>
</dbReference>
<evidence type="ECO:0000259" key="10">
    <source>
        <dbReference type="PROSITE" id="PS50110"/>
    </source>
</evidence>
<dbReference type="PRINTS" id="PR00032">
    <property type="entry name" value="HTHARAC"/>
</dbReference>
<dbReference type="InterPro" id="IPR018060">
    <property type="entry name" value="HTH_AraC"/>
</dbReference>
<protein>
    <submittedName>
        <fullName evidence="11">DNA-binding response regulator</fullName>
    </submittedName>
</protein>
<sequence>MNNPFWKVLIADDEPVIREGIRDSVNWSSLQMEVKAEAEDGEEALELALEHSIDILLADLNMPIMDGIALIKQIREKLPQCKIVIITGHDEFTYAQEAVRLNVTDYILKPADPNQLKQVLDSVRLELETSVKQDQYIEMASNQISKNLSMLREQFCRDWIEGRLEIADIQKQLQFLELPLRSPELFAVLQCPEYFANKPLMKEKEKQMFMFSIENIVSELLDPYNKVIFRDETGLIIIILWKYVPDEMFKRIEKVIQEYLKMTINMYVELVEGELEEVSVVYRQCKDLMKNELTISPIVRRARQYIETHFAEPTITLELVAKTLQVSPVYLSRMIKQELGMSFVSLVTNMKMKKAIQLLNSTDLPIVEIAEQVGYDTQHYFSTAFKKVMGVSPIKYRKNSGEIKWDNSY</sequence>
<dbReference type="EMBL" id="LWSG01000012">
    <property type="protein sequence ID" value="OAS86804.1"/>
    <property type="molecule type" value="Genomic_DNA"/>
</dbReference>
<dbReference type="InterPro" id="IPR009057">
    <property type="entry name" value="Homeodomain-like_sf"/>
</dbReference>
<evidence type="ECO:0000256" key="3">
    <source>
        <dbReference type="ARBA" id="ARBA00022553"/>
    </source>
</evidence>
<dbReference type="InterPro" id="IPR018062">
    <property type="entry name" value="HTH_AraC-typ_CS"/>
</dbReference>
<feature type="domain" description="HTH araC/xylS-type" evidence="9">
    <location>
        <begin position="300"/>
        <end position="399"/>
    </location>
</feature>
<evidence type="ECO:0000256" key="4">
    <source>
        <dbReference type="ARBA" id="ARBA00023012"/>
    </source>
</evidence>
<dbReference type="STRING" id="152268.A6K24_04660"/>
<evidence type="ECO:0000256" key="8">
    <source>
        <dbReference type="PROSITE-ProRule" id="PRU00169"/>
    </source>
</evidence>
<dbReference type="AlphaFoldDB" id="A0A179SZL9"/>
<evidence type="ECO:0000256" key="5">
    <source>
        <dbReference type="ARBA" id="ARBA00023015"/>
    </source>
</evidence>
<feature type="domain" description="Response regulatory" evidence="10">
    <location>
        <begin position="7"/>
        <end position="124"/>
    </location>
</feature>
<keyword evidence="12" id="KW-1185">Reference proteome</keyword>
<dbReference type="GO" id="GO:0003700">
    <property type="term" value="F:DNA-binding transcription factor activity"/>
    <property type="evidence" value="ECO:0007669"/>
    <property type="project" value="InterPro"/>
</dbReference>
<evidence type="ECO:0000313" key="12">
    <source>
        <dbReference type="Proteomes" id="UP000078534"/>
    </source>
</evidence>
<keyword evidence="6 11" id="KW-0238">DNA-binding</keyword>
<dbReference type="SMART" id="SM00342">
    <property type="entry name" value="HTH_ARAC"/>
    <property type="match status" value="1"/>
</dbReference>
<name>A0A179SZL9_9BACI</name>
<dbReference type="InterPro" id="IPR051552">
    <property type="entry name" value="HptR"/>
</dbReference>
<organism evidence="11 12">
    <name type="scientific">Metabacillus litoralis</name>
    <dbReference type="NCBI Taxonomy" id="152268"/>
    <lineage>
        <taxon>Bacteria</taxon>
        <taxon>Bacillati</taxon>
        <taxon>Bacillota</taxon>
        <taxon>Bacilli</taxon>
        <taxon>Bacillales</taxon>
        <taxon>Bacillaceae</taxon>
        <taxon>Metabacillus</taxon>
    </lineage>
</organism>
<keyword evidence="2" id="KW-0963">Cytoplasm</keyword>
<dbReference type="SUPFAM" id="SSF52172">
    <property type="entry name" value="CheY-like"/>
    <property type="match status" value="1"/>
</dbReference>
<keyword evidence="5" id="KW-0805">Transcription regulation</keyword>
<dbReference type="SUPFAM" id="SSF46689">
    <property type="entry name" value="Homeodomain-like"/>
    <property type="match status" value="2"/>
</dbReference>
<dbReference type="OrthoDB" id="342399at2"/>
<dbReference type="GO" id="GO:0043565">
    <property type="term" value="F:sequence-specific DNA binding"/>
    <property type="evidence" value="ECO:0007669"/>
    <property type="project" value="InterPro"/>
</dbReference>
<dbReference type="CDD" id="cd17536">
    <property type="entry name" value="REC_YesN-like"/>
    <property type="match status" value="1"/>
</dbReference>
<keyword evidence="7" id="KW-0804">Transcription</keyword>
<comment type="caution">
    <text evidence="11">The sequence shown here is derived from an EMBL/GenBank/DDBJ whole genome shotgun (WGS) entry which is preliminary data.</text>
</comment>
<keyword evidence="3 8" id="KW-0597">Phosphoprotein</keyword>
<proteinExistence type="predicted"/>
<dbReference type="PROSITE" id="PS00041">
    <property type="entry name" value="HTH_ARAC_FAMILY_1"/>
    <property type="match status" value="1"/>
</dbReference>